<dbReference type="PRINTS" id="PR00364">
    <property type="entry name" value="DISEASERSIST"/>
</dbReference>
<dbReference type="CDD" id="cd15831">
    <property type="entry name" value="BTAD"/>
    <property type="match status" value="1"/>
</dbReference>
<dbReference type="Proteomes" id="UP000619788">
    <property type="component" value="Unassembled WGS sequence"/>
</dbReference>
<evidence type="ECO:0000256" key="2">
    <source>
        <dbReference type="ARBA" id="ARBA00023015"/>
    </source>
</evidence>
<reference evidence="8 9" key="1">
    <citation type="submission" date="2021-01" db="EMBL/GenBank/DDBJ databases">
        <title>Whole genome shotgun sequence of Planobispora siamensis NBRC 107568.</title>
        <authorList>
            <person name="Komaki H."/>
            <person name="Tamura T."/>
        </authorList>
    </citation>
    <scope>NUCLEOTIDE SEQUENCE [LARGE SCALE GENOMIC DNA]</scope>
    <source>
        <strain evidence="8 9">NBRC 107568</strain>
    </source>
</reference>
<dbReference type="InterPro" id="IPR002182">
    <property type="entry name" value="NB-ARC"/>
</dbReference>
<gene>
    <name evidence="8" type="ORF">Psi01_67180</name>
</gene>
<dbReference type="PROSITE" id="PS51755">
    <property type="entry name" value="OMPR_PHOB"/>
    <property type="match status" value="1"/>
</dbReference>
<evidence type="ECO:0000313" key="8">
    <source>
        <dbReference type="EMBL" id="GIH96088.1"/>
    </source>
</evidence>
<dbReference type="SMART" id="SM01043">
    <property type="entry name" value="BTAD"/>
    <property type="match status" value="1"/>
</dbReference>
<dbReference type="Pfam" id="PF00486">
    <property type="entry name" value="Trans_reg_C"/>
    <property type="match status" value="1"/>
</dbReference>
<evidence type="ECO:0000256" key="1">
    <source>
        <dbReference type="ARBA" id="ARBA00005820"/>
    </source>
</evidence>
<evidence type="ECO:0000256" key="6">
    <source>
        <dbReference type="PROSITE-ProRule" id="PRU01091"/>
    </source>
</evidence>
<dbReference type="SMART" id="SM00028">
    <property type="entry name" value="TPR"/>
    <property type="match status" value="6"/>
</dbReference>
<feature type="repeat" description="TPR" evidence="5">
    <location>
        <begin position="876"/>
        <end position="909"/>
    </location>
</feature>
<organism evidence="8 9">
    <name type="scientific">Planobispora siamensis</name>
    <dbReference type="NCBI Taxonomy" id="936338"/>
    <lineage>
        <taxon>Bacteria</taxon>
        <taxon>Bacillati</taxon>
        <taxon>Actinomycetota</taxon>
        <taxon>Actinomycetes</taxon>
        <taxon>Streptosporangiales</taxon>
        <taxon>Streptosporangiaceae</taxon>
        <taxon>Planobispora</taxon>
    </lineage>
</organism>
<feature type="DNA-binding region" description="OmpR/PhoB-type" evidence="6">
    <location>
        <begin position="1"/>
        <end position="90"/>
    </location>
</feature>
<dbReference type="GO" id="GO:0006355">
    <property type="term" value="P:regulation of DNA-templated transcription"/>
    <property type="evidence" value="ECO:0007669"/>
    <property type="project" value="InterPro"/>
</dbReference>
<protein>
    <submittedName>
        <fullName evidence="8">SARP family transcriptional regulator</fullName>
    </submittedName>
</protein>
<dbReference type="EMBL" id="BOOJ01000059">
    <property type="protein sequence ID" value="GIH96088.1"/>
    <property type="molecule type" value="Genomic_DNA"/>
</dbReference>
<dbReference type="GO" id="GO:0003677">
    <property type="term" value="F:DNA binding"/>
    <property type="evidence" value="ECO:0007669"/>
    <property type="project" value="UniProtKB-UniRule"/>
</dbReference>
<dbReference type="InterPro" id="IPR005158">
    <property type="entry name" value="BTAD"/>
</dbReference>
<dbReference type="GO" id="GO:0000160">
    <property type="term" value="P:phosphorelay signal transduction system"/>
    <property type="evidence" value="ECO:0007669"/>
    <property type="project" value="InterPro"/>
</dbReference>
<sequence>MEFRVLGPVDICHDGRSIAVVGPKQRTLLALLVLQANRVVSHDRVLTALWGGKVPATGRRLIHNHLWSLRRLLADPQALVSSSTGYSLKLQPGASDLDVFLAETARARSVLDAGNPLEASNRFREALSLWRGPALGGTQPEFQTAEGAPLEELRLSALMQRIEADLALGRHAESIGELRLLVTGHPLNEGLRGQLMRVLHKAGRTAEALDEFRAIRLLLRDDLGLDPGEELVRIHQVILSGESTPETVAAEQPSTGYVTPVPRQLPADISRFTGRAESLRRLDLLLSTGRETTAVVTSAIAGTAGVGKTALATHWGHRVAARFPDGQLYIDLRGYSSGRPTTGAQALSHLLRALGVASDEIPHDIDERAALYRSLLAGRRLLIVLDNAAASDQVRLLLPGSTPSRVVITSRDSLRGLSVTHDVQRITLDVLPAEEALALLTALLGTERVANESSAVAELARLCGYLPLALRLAAAQLASRPTLRIADFAARLERENQLSVLELEEDPHIGVRSALELSYRSLSGTAQRTFRLLGLQPGPSIGLEAVAVLTGMTNEEACAAVDTLFNAHLLQLSSDRRVTMHDLVRVYARERAETGDTEADRAGALTRMFDWYESTVYKAALHVERSDVEFMTLTPLDGTPDFDDFDGAVEWLEAEQRTLVAMIVYAAEEGWHVYAWRLAHRLRKFFYIREHFDDWLMTSEIALHSARLVGDREAEAHILNDRGFAMMFTGRYDENVRYQQEALEIWRSIGETYAEARCLRMLSYGLQLAGRLGEAAGAGEQSIALYRELDRPVGENAAMDAIALIYMRLGRLDEALDLLLKCQRFWEGQGRKHDAAYGLLQIAVVRMKVGEPEVALNLLEQALRLARELQSPRIEADVFSNIGMALRYQERYPEAMDHHEKALALVKKLRSRQLESEVLNELAATCLASGDVHAALGHYREALTCADEANEVYQQGFANSGLGQALHRLGRIDEAVSHWKVALDIFTSTGVPEAEDVGRWIYEAEQS</sequence>
<dbReference type="GO" id="GO:0043531">
    <property type="term" value="F:ADP binding"/>
    <property type="evidence" value="ECO:0007669"/>
    <property type="project" value="InterPro"/>
</dbReference>
<dbReference type="Pfam" id="PF13424">
    <property type="entry name" value="TPR_12"/>
    <property type="match status" value="3"/>
</dbReference>
<dbReference type="Pfam" id="PF00931">
    <property type="entry name" value="NB-ARC"/>
    <property type="match status" value="1"/>
</dbReference>
<keyword evidence="9" id="KW-1185">Reference proteome</keyword>
<dbReference type="InterPro" id="IPR036388">
    <property type="entry name" value="WH-like_DNA-bd_sf"/>
</dbReference>
<evidence type="ECO:0000313" key="9">
    <source>
        <dbReference type="Proteomes" id="UP000619788"/>
    </source>
</evidence>
<keyword evidence="2" id="KW-0805">Transcription regulation</keyword>
<dbReference type="RefSeq" id="WP_204068150.1">
    <property type="nucleotide sequence ID" value="NZ_BOOJ01000059.1"/>
</dbReference>
<dbReference type="InterPro" id="IPR001867">
    <property type="entry name" value="OmpR/PhoB-type_DNA-bd"/>
</dbReference>
<evidence type="ECO:0000256" key="5">
    <source>
        <dbReference type="PROSITE-ProRule" id="PRU00339"/>
    </source>
</evidence>
<dbReference type="Pfam" id="PF03704">
    <property type="entry name" value="BTAD"/>
    <property type="match status" value="1"/>
</dbReference>
<evidence type="ECO:0000256" key="3">
    <source>
        <dbReference type="ARBA" id="ARBA00023125"/>
    </source>
</evidence>
<dbReference type="PANTHER" id="PTHR35807">
    <property type="entry name" value="TRANSCRIPTIONAL REGULATOR REDD-RELATED"/>
    <property type="match status" value="1"/>
</dbReference>
<dbReference type="InterPro" id="IPR016032">
    <property type="entry name" value="Sig_transdc_resp-reg_C-effctor"/>
</dbReference>
<dbReference type="SMART" id="SM00862">
    <property type="entry name" value="Trans_reg_C"/>
    <property type="match status" value="1"/>
</dbReference>
<dbReference type="Gene3D" id="1.10.10.10">
    <property type="entry name" value="Winged helix-like DNA-binding domain superfamily/Winged helix DNA-binding domain"/>
    <property type="match status" value="2"/>
</dbReference>
<keyword evidence="3 6" id="KW-0238">DNA-binding</keyword>
<dbReference type="Gene3D" id="3.40.50.300">
    <property type="entry name" value="P-loop containing nucleotide triphosphate hydrolases"/>
    <property type="match status" value="1"/>
</dbReference>
<proteinExistence type="inferred from homology"/>
<dbReference type="Gene3D" id="1.25.40.10">
    <property type="entry name" value="Tetratricopeptide repeat domain"/>
    <property type="match status" value="3"/>
</dbReference>
<dbReference type="SUPFAM" id="SSF46894">
    <property type="entry name" value="C-terminal effector domain of the bipartite response regulators"/>
    <property type="match status" value="1"/>
</dbReference>
<keyword evidence="4" id="KW-0804">Transcription</keyword>
<accession>A0A8J3SV02</accession>
<dbReference type="PROSITE" id="PS50005">
    <property type="entry name" value="TPR"/>
    <property type="match status" value="1"/>
</dbReference>
<dbReference type="InterPro" id="IPR019734">
    <property type="entry name" value="TPR_rpt"/>
</dbReference>
<name>A0A8J3SV02_9ACTN</name>
<dbReference type="PANTHER" id="PTHR35807:SF1">
    <property type="entry name" value="TRANSCRIPTIONAL REGULATOR REDD"/>
    <property type="match status" value="1"/>
</dbReference>
<dbReference type="AlphaFoldDB" id="A0A8J3SV02"/>
<evidence type="ECO:0000256" key="4">
    <source>
        <dbReference type="ARBA" id="ARBA00023163"/>
    </source>
</evidence>
<dbReference type="InterPro" id="IPR011990">
    <property type="entry name" value="TPR-like_helical_dom_sf"/>
</dbReference>
<evidence type="ECO:0000259" key="7">
    <source>
        <dbReference type="PROSITE" id="PS51755"/>
    </source>
</evidence>
<dbReference type="SUPFAM" id="SSF52540">
    <property type="entry name" value="P-loop containing nucleoside triphosphate hydrolases"/>
    <property type="match status" value="1"/>
</dbReference>
<feature type="domain" description="OmpR/PhoB-type" evidence="7">
    <location>
        <begin position="1"/>
        <end position="90"/>
    </location>
</feature>
<comment type="caution">
    <text evidence="8">The sequence shown here is derived from an EMBL/GenBank/DDBJ whole genome shotgun (WGS) entry which is preliminary data.</text>
</comment>
<comment type="similarity">
    <text evidence="1">Belongs to the AfsR/DnrI/RedD regulatory family.</text>
</comment>
<keyword evidence="5" id="KW-0802">TPR repeat</keyword>
<dbReference type="InterPro" id="IPR051677">
    <property type="entry name" value="AfsR-DnrI-RedD_regulator"/>
</dbReference>
<dbReference type="SUPFAM" id="SSF48452">
    <property type="entry name" value="TPR-like"/>
    <property type="match status" value="3"/>
</dbReference>
<dbReference type="InterPro" id="IPR027417">
    <property type="entry name" value="P-loop_NTPase"/>
</dbReference>